<dbReference type="EMBL" id="JAMQBK010000062">
    <property type="protein sequence ID" value="MCM2373589.1"/>
    <property type="molecule type" value="Genomic_DNA"/>
</dbReference>
<feature type="transmembrane region" description="Helical" evidence="1">
    <location>
        <begin position="91"/>
        <end position="118"/>
    </location>
</feature>
<keyword evidence="1" id="KW-0472">Membrane</keyword>
<feature type="transmembrane region" description="Helical" evidence="1">
    <location>
        <begin position="124"/>
        <end position="146"/>
    </location>
</feature>
<name>A0ABT0U9P7_9BACT</name>
<dbReference type="Proteomes" id="UP001202961">
    <property type="component" value="Unassembled WGS sequence"/>
</dbReference>
<organism evidence="2 3">
    <name type="scientific">Aporhodopirellula aestuarii</name>
    <dbReference type="NCBI Taxonomy" id="2950107"/>
    <lineage>
        <taxon>Bacteria</taxon>
        <taxon>Pseudomonadati</taxon>
        <taxon>Planctomycetota</taxon>
        <taxon>Planctomycetia</taxon>
        <taxon>Pirellulales</taxon>
        <taxon>Pirellulaceae</taxon>
        <taxon>Aporhodopirellula</taxon>
    </lineage>
</organism>
<feature type="transmembrane region" description="Helical" evidence="1">
    <location>
        <begin position="16"/>
        <end position="39"/>
    </location>
</feature>
<protein>
    <submittedName>
        <fullName evidence="2">Uncharacterized protein</fullName>
    </submittedName>
</protein>
<proteinExistence type="predicted"/>
<keyword evidence="1" id="KW-0812">Transmembrane</keyword>
<dbReference type="RefSeq" id="WP_250931342.1">
    <property type="nucleotide sequence ID" value="NZ_JAMQBK010000062.1"/>
</dbReference>
<gene>
    <name evidence="2" type="ORF">NB063_23500</name>
</gene>
<keyword evidence="1" id="KW-1133">Transmembrane helix</keyword>
<keyword evidence="3" id="KW-1185">Reference proteome</keyword>
<comment type="caution">
    <text evidence="2">The sequence shown here is derived from an EMBL/GenBank/DDBJ whole genome shotgun (WGS) entry which is preliminary data.</text>
</comment>
<feature type="transmembrane region" description="Helical" evidence="1">
    <location>
        <begin position="59"/>
        <end position="79"/>
    </location>
</feature>
<accession>A0ABT0U9P7</accession>
<evidence type="ECO:0000313" key="3">
    <source>
        <dbReference type="Proteomes" id="UP001202961"/>
    </source>
</evidence>
<reference evidence="2 3" key="1">
    <citation type="journal article" date="2022" name="Syst. Appl. Microbiol.">
        <title>Rhodopirellula aestuarii sp. nov., a novel member of the genus Rhodopirellula isolated from brackish sediments collected in the Tagus River estuary, Portugal.</title>
        <authorList>
            <person name="Vitorino I.R."/>
            <person name="Klimek D."/>
            <person name="Calusinska M."/>
            <person name="Lobo-da-Cunha A."/>
            <person name="Vasconcelos V."/>
            <person name="Lage O.M."/>
        </authorList>
    </citation>
    <scope>NUCLEOTIDE SEQUENCE [LARGE SCALE GENOMIC DNA]</scope>
    <source>
        <strain evidence="2 3">ICT_H3.1</strain>
    </source>
</reference>
<evidence type="ECO:0000313" key="2">
    <source>
        <dbReference type="EMBL" id="MCM2373589.1"/>
    </source>
</evidence>
<evidence type="ECO:0000256" key="1">
    <source>
        <dbReference type="SAM" id="Phobius"/>
    </source>
</evidence>
<sequence length="162" mass="17389">MATVSPIESMKRSYKLCLVANMVSIVLMFGSALLVEILSRRYNVAPAVDAEPSLLVSSYLVATRLALFVGLPAFLLAFVGMLRFQSWGRKLFTFLMLAWGLQILGFGIFNLSLTWGIARLFGDLGLLTAGAVLALSYLTSISELFAATKLTSPANGTGLSTA</sequence>